<dbReference type="SUPFAM" id="SSF50978">
    <property type="entry name" value="WD40 repeat-like"/>
    <property type="match status" value="2"/>
</dbReference>
<dbReference type="InterPro" id="IPR036322">
    <property type="entry name" value="WD40_repeat_dom_sf"/>
</dbReference>
<dbReference type="GO" id="GO:0030479">
    <property type="term" value="C:actin cortical patch"/>
    <property type="evidence" value="ECO:0007669"/>
    <property type="project" value="EnsemblFungi"/>
</dbReference>
<dbReference type="GO" id="GO:0051014">
    <property type="term" value="P:actin filament severing"/>
    <property type="evidence" value="ECO:0007669"/>
    <property type="project" value="EnsemblFungi"/>
</dbReference>
<dbReference type="InterPro" id="IPR024977">
    <property type="entry name" value="Apc4-like_WD40_dom"/>
</dbReference>
<evidence type="ECO:0000259" key="4">
    <source>
        <dbReference type="Pfam" id="PF12894"/>
    </source>
</evidence>
<dbReference type="Proteomes" id="UP000095023">
    <property type="component" value="Unassembled WGS sequence"/>
</dbReference>
<sequence>MAELKDNWAALPTTERSRPVHLSFDAKSRRIAYAANKSVFLRNVDTPERCLQYNGHIASTSVAKFAPSGFYVASGDVSGKVRVWDCVGEDLILKGEYSAISGRINDIAWDADSARIIAVGDGKERYGHCFTADSGNSVGEIAGHSAVVNAVAIRPVRPYKAATVSDDHSLVFYNGPPFKFKSAVRGHHTNFCNDVAYSPDGTTLISVGSDRRINSYDPTTGDFKETLNSDSHTGSIFAISWNPNSTKFATSSADGTVKLWNANGELDQTFVVTSGDHQVGVVHTGEDTLISLSLDGTLYYFTYGTESPTRTISGHQKAITAATLSAGRLITGSYDGRVVSWTLDGSPTLVAGDGPSNLVAFLQSASDCVLAASWDDTLRSISDGSFSGSASIDAQPKGLGILPDNHAVVLTETEITVYKCSPISRITSLPVSAAVSLSISEDLIAVGSGSSLSLYRFAGGELKPESSAFPATTSPISVVSLSPDGSLLAAGTVNGKIILYNAKEYTIITSRWAFHTGRITSISWNAASTHVVTSSLDTHVFVYSVAKPGKNLKISNAHKEGALFAQFKSDSEVFSVGADACVKSWSVTLP</sequence>
<reference evidence="6" key="1">
    <citation type="submission" date="2016-02" db="EMBL/GenBank/DDBJ databases">
        <title>Comparative genomics of biotechnologically important yeasts.</title>
        <authorList>
            <consortium name="DOE Joint Genome Institute"/>
            <person name="Riley R."/>
            <person name="Haridas S."/>
            <person name="Wolfe K.H."/>
            <person name="Lopes M.R."/>
            <person name="Hittinger C.T."/>
            <person name="Goker M."/>
            <person name="Salamov A."/>
            <person name="Wisecaver J."/>
            <person name="Long T.M."/>
            <person name="Aerts A.L."/>
            <person name="Barry K."/>
            <person name="Choi C."/>
            <person name="Clum A."/>
            <person name="Coughlan A.Y."/>
            <person name="Deshpande S."/>
            <person name="Douglass A.P."/>
            <person name="Hanson S.J."/>
            <person name="Klenk H.-P."/>
            <person name="Labutti K."/>
            <person name="Lapidus A."/>
            <person name="Lindquist E."/>
            <person name="Lipzen A."/>
            <person name="Meier-Kolthoff J.P."/>
            <person name="Ohm R.A."/>
            <person name="Otillar R.P."/>
            <person name="Pangilinan J."/>
            <person name="Peng Y."/>
            <person name="Rokas A."/>
            <person name="Rosa C.A."/>
            <person name="Scheuner C."/>
            <person name="Sibirny A.A."/>
            <person name="Slot J.C."/>
            <person name="Stielow J.B."/>
            <person name="Sun H."/>
            <person name="Kurtzman C.P."/>
            <person name="Blackwell M."/>
            <person name="Jeffries T.W."/>
            <person name="Grigoriev I.V."/>
        </authorList>
    </citation>
    <scope>NUCLEOTIDE SEQUENCE [LARGE SCALE GENOMIC DNA]</scope>
    <source>
        <strain evidence="6">NRRL Y-17796</strain>
    </source>
</reference>
<dbReference type="GO" id="GO:0005884">
    <property type="term" value="C:actin filament"/>
    <property type="evidence" value="ECO:0007669"/>
    <property type="project" value="EnsemblFungi"/>
</dbReference>
<feature type="repeat" description="WD" evidence="3">
    <location>
        <begin position="53"/>
        <end position="85"/>
    </location>
</feature>
<dbReference type="FunFam" id="2.130.10.10:FF:000102">
    <property type="entry name" value="Actin-interacting protein 1"/>
    <property type="match status" value="1"/>
</dbReference>
<name>A0A1E4T9Y3_9ASCO</name>
<gene>
    <name evidence="5" type="ORF">CANCADRAFT_125580</name>
</gene>
<keyword evidence="2" id="KW-0677">Repeat</keyword>
<dbReference type="Gene3D" id="2.130.10.10">
    <property type="entry name" value="YVTN repeat-like/Quinoprotein amine dehydrogenase"/>
    <property type="match status" value="2"/>
</dbReference>
<dbReference type="AlphaFoldDB" id="A0A1E4T9Y3"/>
<feature type="repeat" description="WD" evidence="3">
    <location>
        <begin position="185"/>
        <end position="226"/>
    </location>
</feature>
<accession>A0A1E4T9Y3</accession>
<dbReference type="PROSITE" id="PS50294">
    <property type="entry name" value="WD_REPEATS_REGION"/>
    <property type="match status" value="2"/>
</dbReference>
<proteinExistence type="predicted"/>
<evidence type="ECO:0000313" key="6">
    <source>
        <dbReference type="Proteomes" id="UP000095023"/>
    </source>
</evidence>
<dbReference type="Pfam" id="PF12894">
    <property type="entry name" value="ANAPC4_WD40"/>
    <property type="match status" value="1"/>
</dbReference>
<dbReference type="GO" id="GO:0003786">
    <property type="term" value="F:actin lateral binding"/>
    <property type="evidence" value="ECO:0007669"/>
    <property type="project" value="EnsemblFungi"/>
</dbReference>
<dbReference type="Pfam" id="PF00400">
    <property type="entry name" value="WD40"/>
    <property type="match status" value="4"/>
</dbReference>
<dbReference type="GO" id="GO:0030042">
    <property type="term" value="P:actin filament depolymerization"/>
    <property type="evidence" value="ECO:0007669"/>
    <property type="project" value="EnsemblFungi"/>
</dbReference>
<dbReference type="PROSITE" id="PS50082">
    <property type="entry name" value="WD_REPEATS_2"/>
    <property type="match status" value="4"/>
</dbReference>
<evidence type="ECO:0000256" key="3">
    <source>
        <dbReference type="PROSITE-ProRule" id="PRU00221"/>
    </source>
</evidence>
<evidence type="ECO:0000256" key="1">
    <source>
        <dbReference type="ARBA" id="ARBA00022574"/>
    </source>
</evidence>
<dbReference type="EMBL" id="KV453843">
    <property type="protein sequence ID" value="ODV88566.1"/>
    <property type="molecule type" value="Genomic_DNA"/>
</dbReference>
<dbReference type="PANTHER" id="PTHR19856:SF0">
    <property type="entry name" value="WD REPEAT-CONTAINING PROTEIN 1"/>
    <property type="match status" value="1"/>
</dbReference>
<dbReference type="GO" id="GO:0032466">
    <property type="term" value="P:negative regulation of cytokinesis"/>
    <property type="evidence" value="ECO:0007669"/>
    <property type="project" value="EnsemblFungi"/>
</dbReference>
<dbReference type="SMART" id="SM00320">
    <property type="entry name" value="WD40"/>
    <property type="match status" value="9"/>
</dbReference>
<feature type="repeat" description="WD" evidence="3">
    <location>
        <begin position="229"/>
        <end position="261"/>
    </location>
</feature>
<evidence type="ECO:0000313" key="5">
    <source>
        <dbReference type="EMBL" id="ODV88566.1"/>
    </source>
</evidence>
<evidence type="ECO:0000256" key="2">
    <source>
        <dbReference type="ARBA" id="ARBA00022737"/>
    </source>
</evidence>
<organism evidence="5 6">
    <name type="scientific">Tortispora caseinolytica NRRL Y-17796</name>
    <dbReference type="NCBI Taxonomy" id="767744"/>
    <lineage>
        <taxon>Eukaryota</taxon>
        <taxon>Fungi</taxon>
        <taxon>Dikarya</taxon>
        <taxon>Ascomycota</taxon>
        <taxon>Saccharomycotina</taxon>
        <taxon>Trigonopsidomycetes</taxon>
        <taxon>Trigonopsidales</taxon>
        <taxon>Trigonopsidaceae</taxon>
        <taxon>Tortispora</taxon>
    </lineage>
</organism>
<feature type="repeat" description="WD" evidence="3">
    <location>
        <begin position="312"/>
        <end position="351"/>
    </location>
</feature>
<dbReference type="CDD" id="cd00200">
    <property type="entry name" value="WD40"/>
    <property type="match status" value="1"/>
</dbReference>
<dbReference type="InterPro" id="IPR015943">
    <property type="entry name" value="WD40/YVTN_repeat-like_dom_sf"/>
</dbReference>
<protein>
    <recommendedName>
        <fullName evidence="4">Anaphase-promoting complex subunit 4-like WD40 domain-containing protein</fullName>
    </recommendedName>
</protein>
<keyword evidence="1 3" id="KW-0853">WD repeat</keyword>
<feature type="domain" description="Anaphase-promoting complex subunit 4-like WD40" evidence="4">
    <location>
        <begin position="437"/>
        <end position="525"/>
    </location>
</feature>
<dbReference type="GO" id="GO:0051016">
    <property type="term" value="P:barbed-end actin filament capping"/>
    <property type="evidence" value="ECO:0007669"/>
    <property type="project" value="EnsemblFungi"/>
</dbReference>
<dbReference type="InterPro" id="IPR001680">
    <property type="entry name" value="WD40_rpt"/>
</dbReference>
<dbReference type="OrthoDB" id="2306at2759"/>
<keyword evidence="6" id="KW-1185">Reference proteome</keyword>
<dbReference type="PANTHER" id="PTHR19856">
    <property type="entry name" value="WD-REPEATCONTAINING PROTEIN WDR1"/>
    <property type="match status" value="1"/>
</dbReference>